<dbReference type="EMBL" id="SRLO01000519">
    <property type="protein sequence ID" value="TNN53295.1"/>
    <property type="molecule type" value="Genomic_DNA"/>
</dbReference>
<feature type="region of interest" description="Disordered" evidence="1">
    <location>
        <begin position="162"/>
        <end position="183"/>
    </location>
</feature>
<reference evidence="2 3" key="1">
    <citation type="submission" date="2019-03" db="EMBL/GenBank/DDBJ databases">
        <title>First draft genome of Liparis tanakae, snailfish: a comprehensive survey of snailfish specific genes.</title>
        <authorList>
            <person name="Kim W."/>
            <person name="Song I."/>
            <person name="Jeong J.-H."/>
            <person name="Kim D."/>
            <person name="Kim S."/>
            <person name="Ryu S."/>
            <person name="Song J.Y."/>
            <person name="Lee S.K."/>
        </authorList>
    </citation>
    <scope>NUCLEOTIDE SEQUENCE [LARGE SCALE GENOMIC DNA]</scope>
    <source>
        <tissue evidence="2">Muscle</tissue>
    </source>
</reference>
<feature type="compositionally biased region" description="Low complexity" evidence="1">
    <location>
        <begin position="226"/>
        <end position="243"/>
    </location>
</feature>
<feature type="region of interest" description="Disordered" evidence="1">
    <location>
        <begin position="271"/>
        <end position="291"/>
    </location>
</feature>
<dbReference type="AlphaFoldDB" id="A0A4Z2GJ72"/>
<proteinExistence type="predicted"/>
<evidence type="ECO:0000256" key="1">
    <source>
        <dbReference type="SAM" id="MobiDB-lite"/>
    </source>
</evidence>
<sequence length="362" mass="40098">MVRKSTQFWASWASRSVTLKLMFTTCTTSRYRSPPVTMLLYQAQVLRSAVPGLAVDAGAVEERRDHVLLGAEAAQHQADGVHRGQQEHGQGQQEAAVVGLCMLRPTYQMQWWSRRRTHEPHVRQCPALGGRIILHAGHVLHFPAAPSSFIVCEDAAIPEAAADRTGPRRLSPSSEAVSTNPGPLLVRTRHTTVRMTPEVTAHCCGRPTSPRVVPQHQDGQRRQDGDAQQEVQRGDPQQHGQQQQHRDGRDLQALHDGAADRRLASAWRGAVLQPPARGQSSAPPYLLKASSRSSQSQQPYWSTSHWQQHMWSSGSGGFSFSHFITAGDEEGRRGRREHELCGGVQTGRSAVHTRNMTDESER</sequence>
<dbReference type="Proteomes" id="UP000314294">
    <property type="component" value="Unassembled WGS sequence"/>
</dbReference>
<comment type="caution">
    <text evidence="2">The sequence shown here is derived from an EMBL/GenBank/DDBJ whole genome shotgun (WGS) entry which is preliminary data.</text>
</comment>
<name>A0A4Z2GJ72_9TELE</name>
<evidence type="ECO:0000313" key="2">
    <source>
        <dbReference type="EMBL" id="TNN53295.1"/>
    </source>
</evidence>
<gene>
    <name evidence="2" type="ORF">EYF80_036450</name>
</gene>
<organism evidence="2 3">
    <name type="scientific">Liparis tanakae</name>
    <name type="common">Tanaka's snailfish</name>
    <dbReference type="NCBI Taxonomy" id="230148"/>
    <lineage>
        <taxon>Eukaryota</taxon>
        <taxon>Metazoa</taxon>
        <taxon>Chordata</taxon>
        <taxon>Craniata</taxon>
        <taxon>Vertebrata</taxon>
        <taxon>Euteleostomi</taxon>
        <taxon>Actinopterygii</taxon>
        <taxon>Neopterygii</taxon>
        <taxon>Teleostei</taxon>
        <taxon>Neoteleostei</taxon>
        <taxon>Acanthomorphata</taxon>
        <taxon>Eupercaria</taxon>
        <taxon>Perciformes</taxon>
        <taxon>Cottioidei</taxon>
        <taxon>Cottales</taxon>
        <taxon>Liparidae</taxon>
        <taxon>Liparis</taxon>
    </lineage>
</organism>
<protein>
    <submittedName>
        <fullName evidence="2">Uncharacterized protein</fullName>
    </submittedName>
</protein>
<feature type="compositionally biased region" description="Polar residues" evidence="1">
    <location>
        <begin position="171"/>
        <end position="181"/>
    </location>
</feature>
<evidence type="ECO:0000313" key="3">
    <source>
        <dbReference type="Proteomes" id="UP000314294"/>
    </source>
</evidence>
<feature type="region of interest" description="Disordered" evidence="1">
    <location>
        <begin position="201"/>
        <end position="248"/>
    </location>
</feature>
<keyword evidence="3" id="KW-1185">Reference proteome</keyword>
<feature type="compositionally biased region" description="Basic and acidic residues" evidence="1">
    <location>
        <begin position="331"/>
        <end position="340"/>
    </location>
</feature>
<feature type="region of interest" description="Disordered" evidence="1">
    <location>
        <begin position="331"/>
        <end position="362"/>
    </location>
</feature>
<accession>A0A4Z2GJ72</accession>